<dbReference type="Proteomes" id="UP000248790">
    <property type="component" value="Unassembled WGS sequence"/>
</dbReference>
<organism evidence="1 2">
    <name type="scientific">Larkinella arboricola</name>
    <dbReference type="NCBI Taxonomy" id="643671"/>
    <lineage>
        <taxon>Bacteria</taxon>
        <taxon>Pseudomonadati</taxon>
        <taxon>Bacteroidota</taxon>
        <taxon>Cytophagia</taxon>
        <taxon>Cytophagales</taxon>
        <taxon>Spirosomataceae</taxon>
        <taxon>Larkinella</taxon>
    </lineage>
</organism>
<evidence type="ECO:0000313" key="2">
    <source>
        <dbReference type="Proteomes" id="UP000248790"/>
    </source>
</evidence>
<dbReference type="EMBL" id="QLMC01000007">
    <property type="protein sequence ID" value="RAJ92702.1"/>
    <property type="molecule type" value="Genomic_DNA"/>
</dbReference>
<evidence type="ECO:0000313" key="1">
    <source>
        <dbReference type="EMBL" id="RAJ92702.1"/>
    </source>
</evidence>
<dbReference type="OrthoDB" id="955026at2"/>
<dbReference type="RefSeq" id="WP_111631030.1">
    <property type="nucleotide sequence ID" value="NZ_QLMC01000007.1"/>
</dbReference>
<reference evidence="1 2" key="1">
    <citation type="submission" date="2018-06" db="EMBL/GenBank/DDBJ databases">
        <title>Genomic Encyclopedia of Archaeal and Bacterial Type Strains, Phase II (KMG-II): from individual species to whole genera.</title>
        <authorList>
            <person name="Goeker M."/>
        </authorList>
    </citation>
    <scope>NUCLEOTIDE SEQUENCE [LARGE SCALE GENOMIC DNA]</scope>
    <source>
        <strain evidence="1 2">DSM 21851</strain>
    </source>
</reference>
<sequence>MSKTEFSDFVLKTLEELIQYAEVYAGNVLPRKLAFKWMSEKEYTDDRQEVLNKIVQAVYVSEDLIYPCVDLVVKSVKKNRLQIEGRIAGYEPRPFQKGWSGRMGPFIYGIGFAVPTDKTKVEQIKKKLIQKGLLPS</sequence>
<name>A0A327WQD6_LARAB</name>
<keyword evidence="2" id="KW-1185">Reference proteome</keyword>
<dbReference type="AlphaFoldDB" id="A0A327WQD6"/>
<protein>
    <submittedName>
        <fullName evidence="1">Uncharacterized protein</fullName>
    </submittedName>
</protein>
<gene>
    <name evidence="1" type="ORF">LX87_05033</name>
</gene>
<accession>A0A327WQD6</accession>
<proteinExistence type="predicted"/>
<comment type="caution">
    <text evidence="1">The sequence shown here is derived from an EMBL/GenBank/DDBJ whole genome shotgun (WGS) entry which is preliminary data.</text>
</comment>